<reference evidence="2" key="1">
    <citation type="journal article" date="2014" name="Int. J. Syst. Evol. Microbiol.">
        <title>Complete genome sequence of Corynebacterium casei LMG S-19264T (=DSM 44701T), isolated from a smear-ripened cheese.</title>
        <authorList>
            <consortium name="US DOE Joint Genome Institute (JGI-PGF)"/>
            <person name="Walter F."/>
            <person name="Albersmeier A."/>
            <person name="Kalinowski J."/>
            <person name="Ruckert C."/>
        </authorList>
    </citation>
    <scope>NUCLEOTIDE SEQUENCE</scope>
    <source>
        <strain evidence="2">CGMCC 4.7679</strain>
    </source>
</reference>
<dbReference type="Proteomes" id="UP000658656">
    <property type="component" value="Unassembled WGS sequence"/>
</dbReference>
<reference evidence="2" key="2">
    <citation type="submission" date="2020-09" db="EMBL/GenBank/DDBJ databases">
        <authorList>
            <person name="Sun Q."/>
            <person name="Zhou Y."/>
        </authorList>
    </citation>
    <scope>NUCLEOTIDE SEQUENCE</scope>
    <source>
        <strain evidence="2">CGMCC 4.7679</strain>
    </source>
</reference>
<protein>
    <submittedName>
        <fullName evidence="2">Uncharacterized protein</fullName>
    </submittedName>
</protein>
<organism evidence="2 3">
    <name type="scientific">Amycolatopsis bartoniae</name>
    <dbReference type="NCBI Taxonomy" id="941986"/>
    <lineage>
        <taxon>Bacteria</taxon>
        <taxon>Bacillati</taxon>
        <taxon>Actinomycetota</taxon>
        <taxon>Actinomycetes</taxon>
        <taxon>Pseudonocardiales</taxon>
        <taxon>Pseudonocardiaceae</taxon>
        <taxon>Amycolatopsis</taxon>
    </lineage>
</organism>
<evidence type="ECO:0000256" key="1">
    <source>
        <dbReference type="SAM" id="MobiDB-lite"/>
    </source>
</evidence>
<feature type="compositionally biased region" description="Basic and acidic residues" evidence="1">
    <location>
        <begin position="1"/>
        <end position="20"/>
    </location>
</feature>
<feature type="region of interest" description="Disordered" evidence="1">
    <location>
        <begin position="1"/>
        <end position="56"/>
    </location>
</feature>
<sequence>MERVSDKNGPREDDALKAELRGTLQGNRSSRAEEWRDPEPPADDDPDVPNAGPVER</sequence>
<keyword evidence="3" id="KW-1185">Reference proteome</keyword>
<feature type="compositionally biased region" description="Basic and acidic residues" evidence="1">
    <location>
        <begin position="30"/>
        <end position="39"/>
    </location>
</feature>
<comment type="caution">
    <text evidence="2">The sequence shown here is derived from an EMBL/GenBank/DDBJ whole genome shotgun (WGS) entry which is preliminary data.</text>
</comment>
<evidence type="ECO:0000313" key="2">
    <source>
        <dbReference type="EMBL" id="GHF75622.1"/>
    </source>
</evidence>
<evidence type="ECO:0000313" key="3">
    <source>
        <dbReference type="Proteomes" id="UP000658656"/>
    </source>
</evidence>
<gene>
    <name evidence="2" type="ORF">GCM10017566_56780</name>
</gene>
<name>A0A8H9MFX4_9PSEU</name>
<dbReference type="EMBL" id="BNAV01000011">
    <property type="protein sequence ID" value="GHF75622.1"/>
    <property type="molecule type" value="Genomic_DNA"/>
</dbReference>
<proteinExistence type="predicted"/>
<dbReference type="AlphaFoldDB" id="A0A8H9MFX4"/>
<accession>A0A8H9MFX4</accession>